<dbReference type="EMBL" id="CP029289">
    <property type="protein sequence ID" value="AWR94002.1"/>
    <property type="molecule type" value="Genomic_DNA"/>
</dbReference>
<dbReference type="PANTHER" id="PTHR38814:SF1">
    <property type="entry name" value="ENDONUCLEASE NUCS"/>
    <property type="match status" value="1"/>
</dbReference>
<dbReference type="NCBIfam" id="NF003270">
    <property type="entry name" value="PRK04247.1"/>
    <property type="match status" value="1"/>
</dbReference>
<dbReference type="InterPro" id="IPR048301">
    <property type="entry name" value="NucS_C"/>
</dbReference>
<dbReference type="InterPro" id="IPR002793">
    <property type="entry name" value="Endonuclease_NucS"/>
</dbReference>
<keyword evidence="4 6" id="KW-0378">Hydrolase</keyword>
<dbReference type="OrthoDB" id="15177at2157"/>
<organism evidence="9 10">
    <name type="scientific">Acidianus brierleyi</name>
    <dbReference type="NCBI Taxonomy" id="41673"/>
    <lineage>
        <taxon>Archaea</taxon>
        <taxon>Thermoproteota</taxon>
        <taxon>Thermoprotei</taxon>
        <taxon>Sulfolobales</taxon>
        <taxon>Sulfolobaceae</taxon>
        <taxon>Acidianus</taxon>
    </lineage>
</organism>
<keyword evidence="10" id="KW-1185">Reference proteome</keyword>
<dbReference type="Gene3D" id="3.40.1350.10">
    <property type="match status" value="1"/>
</dbReference>
<comment type="similarity">
    <text evidence="6">Belongs to the NucS endonuclease family.</text>
</comment>
<keyword evidence="5 6" id="KW-0238">DNA-binding</keyword>
<dbReference type="KEGG" id="abri:DFR85_04610"/>
<name>A0A2U9IDA8_9CREN</name>
<dbReference type="GO" id="GO:0003677">
    <property type="term" value="F:DNA binding"/>
    <property type="evidence" value="ECO:0007669"/>
    <property type="project" value="UniProtKB-KW"/>
</dbReference>
<keyword evidence="1 6" id="KW-0963">Cytoplasm</keyword>
<reference evidence="9 10" key="1">
    <citation type="submission" date="2018-05" db="EMBL/GenBank/DDBJ databases">
        <title>Complete Genome Sequences of Extremely Thermoacidophilic, Metal-Mobilizing Type-Strain Members of the Archaeal Family Sulfolobaceae: Acidianus brierleyi DSM-1651T, Acidianus sulfidivorans DSM-18786T, Metallosphaera hakonensis DSM-7519T, and Metallosphaera prunae DSM-10039T.</title>
        <authorList>
            <person name="Counts J.A."/>
            <person name="Kelly R.M."/>
        </authorList>
    </citation>
    <scope>NUCLEOTIDE SEQUENCE [LARGE SCALE GENOMIC DNA]</scope>
    <source>
        <strain evidence="9 10">DSM 1651</strain>
    </source>
</reference>
<evidence type="ECO:0000256" key="2">
    <source>
        <dbReference type="ARBA" id="ARBA00022722"/>
    </source>
</evidence>
<evidence type="ECO:0000259" key="8">
    <source>
        <dbReference type="Pfam" id="PF21003"/>
    </source>
</evidence>
<evidence type="ECO:0000313" key="10">
    <source>
        <dbReference type="Proteomes" id="UP000248044"/>
    </source>
</evidence>
<dbReference type="RefSeq" id="WP_110269886.1">
    <property type="nucleotide sequence ID" value="NZ_CP029289.2"/>
</dbReference>
<dbReference type="AlphaFoldDB" id="A0A2U9IDA8"/>
<evidence type="ECO:0000256" key="6">
    <source>
        <dbReference type="HAMAP-Rule" id="MF_00722"/>
    </source>
</evidence>
<keyword evidence="2 6" id="KW-0540">Nuclease</keyword>
<dbReference type="HAMAP" id="MF_00722">
    <property type="entry name" value="NucS"/>
    <property type="match status" value="1"/>
</dbReference>
<evidence type="ECO:0000256" key="4">
    <source>
        <dbReference type="ARBA" id="ARBA00022801"/>
    </source>
</evidence>
<comment type="subcellular location">
    <subcellularLocation>
        <location evidence="6">Cytoplasm</location>
    </subcellularLocation>
</comment>
<keyword evidence="3 6" id="KW-0255">Endonuclease</keyword>
<dbReference type="InterPro" id="IPR048302">
    <property type="entry name" value="NucS_N"/>
</dbReference>
<evidence type="ECO:0000256" key="1">
    <source>
        <dbReference type="ARBA" id="ARBA00022490"/>
    </source>
</evidence>
<evidence type="ECO:0000259" key="7">
    <source>
        <dbReference type="Pfam" id="PF01939"/>
    </source>
</evidence>
<proteinExistence type="inferred from homology"/>
<comment type="function">
    <text evidence="6">Cleaves both 3' and 5' ssDNA extremities of branched DNA structures.</text>
</comment>
<dbReference type="GO" id="GO:0005737">
    <property type="term" value="C:cytoplasm"/>
    <property type="evidence" value="ECO:0007669"/>
    <property type="project" value="UniProtKB-SubCell"/>
</dbReference>
<accession>A0A2U9IDA8</accession>
<dbReference type="PANTHER" id="PTHR38814">
    <property type="entry name" value="ENDONUCLEASE NUCS"/>
    <property type="match status" value="1"/>
</dbReference>
<sequence length="241" mass="27710">MVLPYKIIEMPDFDTVKNILENEKNMVINIFGLCSVFYDGRASSIATYSKRLISIKPDGTVFIHNNKKMKPVNWQPSGSRIKVDINEELIISVIRRRPKEVLKIVIPIAYYITLSSLEEGEFRLYGSEAEMVKDVIENPSLIEEDFSPIAREYNTPYGKIDLLGKTSRGLLVLEFKRAQAGLDAVSQVKRYVDFIRETYPNVRGGIVAPAISKSAYNLLIKYELEYFNFPLNRKKYVELLR</sequence>
<dbReference type="InterPro" id="IPR049173">
    <property type="entry name" value="NucS_N_sf"/>
</dbReference>
<evidence type="ECO:0000313" key="9">
    <source>
        <dbReference type="EMBL" id="AWR94002.1"/>
    </source>
</evidence>
<dbReference type="Pfam" id="PF21003">
    <property type="entry name" value="NucS_N"/>
    <property type="match status" value="1"/>
</dbReference>
<dbReference type="GO" id="GO:0000014">
    <property type="term" value="F:single-stranded DNA endodeoxyribonuclease activity"/>
    <property type="evidence" value="ECO:0007669"/>
    <property type="project" value="UniProtKB-UniRule"/>
</dbReference>
<dbReference type="CDD" id="cd22341">
    <property type="entry name" value="NucS-like"/>
    <property type="match status" value="1"/>
</dbReference>
<feature type="domain" description="Endonuclease NucS N-terminal PH-like" evidence="8">
    <location>
        <begin position="26"/>
        <end position="112"/>
    </location>
</feature>
<dbReference type="Proteomes" id="UP000248044">
    <property type="component" value="Chromosome"/>
</dbReference>
<protein>
    <recommendedName>
        <fullName evidence="6">Endonuclease NucS</fullName>
        <ecNumber evidence="6">3.1.-.-</ecNumber>
    </recommendedName>
</protein>
<gene>
    <name evidence="6" type="primary">nucS</name>
    <name evidence="9" type="ORF">DFR85_04610</name>
</gene>
<dbReference type="GeneID" id="36831412"/>
<dbReference type="Pfam" id="PF01939">
    <property type="entry name" value="NucS_C"/>
    <property type="match status" value="1"/>
</dbReference>
<evidence type="ECO:0000256" key="3">
    <source>
        <dbReference type="ARBA" id="ARBA00022759"/>
    </source>
</evidence>
<evidence type="ECO:0000256" key="5">
    <source>
        <dbReference type="ARBA" id="ARBA00023125"/>
    </source>
</evidence>
<dbReference type="InterPro" id="IPR011856">
    <property type="entry name" value="tRNA_endonuc-like_dom_sf"/>
</dbReference>
<dbReference type="Gene3D" id="2.70.180.20">
    <property type="match status" value="1"/>
</dbReference>
<feature type="domain" description="Endonuclease NucS C-terminal" evidence="7">
    <location>
        <begin position="127"/>
        <end position="227"/>
    </location>
</feature>
<dbReference type="EC" id="3.1.-.-" evidence="6"/>